<keyword evidence="1" id="KW-1133">Transmembrane helix</keyword>
<feature type="transmembrane region" description="Helical" evidence="1">
    <location>
        <begin position="6"/>
        <end position="24"/>
    </location>
</feature>
<feature type="transmembrane region" description="Helical" evidence="1">
    <location>
        <begin position="130"/>
        <end position="153"/>
    </location>
</feature>
<dbReference type="InterPro" id="IPR048147">
    <property type="entry name" value="CBO0543-like"/>
</dbReference>
<proteinExistence type="predicted"/>
<name>A0AAW5EDH6_9BACI</name>
<comment type="caution">
    <text evidence="2">The sequence shown here is derived from an EMBL/GenBank/DDBJ whole genome shotgun (WGS) entry which is preliminary data.</text>
</comment>
<dbReference type="AlphaFoldDB" id="A0AAW5EDH6"/>
<dbReference type="NCBIfam" id="NF041644">
    <property type="entry name" value="CBO0543_fam"/>
    <property type="match status" value="1"/>
</dbReference>
<gene>
    <name evidence="2" type="ORF">MJG50_17835</name>
</gene>
<evidence type="ECO:0008006" key="4">
    <source>
        <dbReference type="Google" id="ProtNLM"/>
    </source>
</evidence>
<feature type="transmembrane region" description="Helical" evidence="1">
    <location>
        <begin position="101"/>
        <end position="118"/>
    </location>
</feature>
<sequence>MNLERWIIVGIIILNILLIGLFLPKEKAREAWLLFLSLQFITWPAGLFAVEMGWINYPVQLLIDANKYNKTSFSFEFLFFPILSVFFSLYFPKNKNITVKFLYYSIFASVFTTIEVILEKTTNLVHYDEWKWHWSLISIIISLFINHHYYLWFIKRLKKVGHQ</sequence>
<evidence type="ECO:0000256" key="1">
    <source>
        <dbReference type="SAM" id="Phobius"/>
    </source>
</evidence>
<reference evidence="2" key="1">
    <citation type="submission" date="2022-02" db="EMBL/GenBank/DDBJ databases">
        <title>Fredinandcohnia quinoae sp. nov. isolated from Chenopodium quinoa seeds.</title>
        <authorList>
            <person name="Saati-Santamaria Z."/>
            <person name="Flores-Felix J.D."/>
            <person name="Igual J.M."/>
            <person name="Velazquez E."/>
            <person name="Garcia-Fraile P."/>
            <person name="Martinez-Molina E."/>
        </authorList>
    </citation>
    <scope>NUCLEOTIDE SEQUENCE</scope>
    <source>
        <strain evidence="2">SECRCQ15</strain>
    </source>
</reference>
<dbReference type="RefSeq" id="WP_240257118.1">
    <property type="nucleotide sequence ID" value="NZ_JAKTTI010000035.1"/>
</dbReference>
<keyword evidence="1" id="KW-0472">Membrane</keyword>
<keyword evidence="3" id="KW-1185">Reference proteome</keyword>
<dbReference type="EMBL" id="JAKTTI010000035">
    <property type="protein sequence ID" value="MCH1627198.1"/>
    <property type="molecule type" value="Genomic_DNA"/>
</dbReference>
<evidence type="ECO:0000313" key="3">
    <source>
        <dbReference type="Proteomes" id="UP001431131"/>
    </source>
</evidence>
<dbReference type="Proteomes" id="UP001431131">
    <property type="component" value="Unassembled WGS sequence"/>
</dbReference>
<organism evidence="2 3">
    <name type="scientific">Fredinandcohnia quinoae</name>
    <dbReference type="NCBI Taxonomy" id="2918902"/>
    <lineage>
        <taxon>Bacteria</taxon>
        <taxon>Bacillati</taxon>
        <taxon>Bacillota</taxon>
        <taxon>Bacilli</taxon>
        <taxon>Bacillales</taxon>
        <taxon>Bacillaceae</taxon>
        <taxon>Fredinandcohnia</taxon>
    </lineage>
</organism>
<evidence type="ECO:0000313" key="2">
    <source>
        <dbReference type="EMBL" id="MCH1627198.1"/>
    </source>
</evidence>
<keyword evidence="1" id="KW-0812">Transmembrane</keyword>
<accession>A0AAW5EDH6</accession>
<protein>
    <recommendedName>
        <fullName evidence="4">Rod shape-determining protein MreD</fullName>
    </recommendedName>
</protein>
<feature type="transmembrane region" description="Helical" evidence="1">
    <location>
        <begin position="31"/>
        <end position="55"/>
    </location>
</feature>
<feature type="transmembrane region" description="Helical" evidence="1">
    <location>
        <begin position="75"/>
        <end position="92"/>
    </location>
</feature>